<organism evidence="2 3">
    <name type="scientific">Caenorhabditis elegans</name>
    <dbReference type="NCBI Taxonomy" id="6239"/>
    <lineage>
        <taxon>Eukaryota</taxon>
        <taxon>Metazoa</taxon>
        <taxon>Ecdysozoa</taxon>
        <taxon>Nematoda</taxon>
        <taxon>Chromadorea</taxon>
        <taxon>Rhabditida</taxon>
        <taxon>Rhabditina</taxon>
        <taxon>Rhabditomorpha</taxon>
        <taxon>Rhabditoidea</taxon>
        <taxon>Rhabditidae</taxon>
        <taxon>Peloderinae</taxon>
        <taxon>Caenorhabditis</taxon>
    </lineage>
</organism>
<dbReference type="FunCoup" id="O01456">
    <property type="interactions" value="8"/>
</dbReference>
<dbReference type="KEGG" id="cel:CELE_C03G6.3"/>
<dbReference type="STRING" id="6239.C03G6.3a.1"/>
<dbReference type="CTD" id="179124"/>
<evidence type="ECO:0000313" key="3">
    <source>
        <dbReference type="Proteomes" id="UP000001940"/>
    </source>
</evidence>
<keyword evidence="2" id="KW-0675">Receptor</keyword>
<feature type="transmembrane region" description="Helical" evidence="1">
    <location>
        <begin position="43"/>
        <end position="66"/>
    </location>
</feature>
<feature type="transmembrane region" description="Helical" evidence="1">
    <location>
        <begin position="130"/>
        <end position="152"/>
    </location>
</feature>
<feature type="transmembrane region" description="Helical" evidence="1">
    <location>
        <begin position="12"/>
        <end position="31"/>
    </location>
</feature>
<dbReference type="GeneID" id="179124"/>
<dbReference type="AGR" id="WB:WBGene00005602"/>
<evidence type="ECO:0000256" key="1">
    <source>
        <dbReference type="SAM" id="Phobius"/>
    </source>
</evidence>
<dbReference type="EMBL" id="BX284605">
    <property type="protein sequence ID" value="CCD62691.1"/>
    <property type="molecule type" value="Genomic_DNA"/>
</dbReference>
<keyword evidence="3" id="KW-1185">Reference proteome</keyword>
<evidence type="ECO:0000313" key="4">
    <source>
        <dbReference type="WormBase" id="C03G6.3a"/>
    </source>
</evidence>
<dbReference type="Bgee" id="WBGene00005602">
    <property type="expression patterns" value="Expressed in larva and 1 other cell type or tissue"/>
</dbReference>
<keyword evidence="1" id="KW-0472">Membrane</keyword>
<dbReference type="InParanoid" id="O01456"/>
<feature type="transmembrane region" description="Helical" evidence="1">
    <location>
        <begin position="201"/>
        <end position="221"/>
    </location>
</feature>
<sequence length="335" mass="38100">MNIRWAHRYIPAAFGYLSFVLNPILGYLILTEPKSATIGKYRYLILFFAVFDMVYSTVELLVPLGMHGTGSAFVTYLAHGPFFGKDTIRLAQFAISVRCGFIALSYGILIIHFIYRYIALFRPQLIDDVFRPMGICCMMTFFLAHGVAWTAVCELCLYANDEIRDYIRTTFRDEYDVDSYDIAFVAALYIDGSNETKNKSWAGIFLLFSISSFAVSFYLILGRKIVVKLRTHTALSQQTRNMHRQLFLVLAFQTIIPVCICFSPCMMAWIGPMFYLDFGMWDNYFGVIAFSAFPFLDPLAIICLLPNYRTRITGASVFTSVSPVMPISTVPPVLN</sequence>
<dbReference type="PANTHER" id="PTHR45907:SF6">
    <property type="entry name" value="SERPENTINE RECEPTOR, CLASS J"/>
    <property type="match status" value="1"/>
</dbReference>
<accession>O01456</accession>
<dbReference type="Proteomes" id="UP000001940">
    <property type="component" value="Chromosome V"/>
</dbReference>
<proteinExistence type="predicted"/>
<protein>
    <submittedName>
        <fullName evidence="2">Serpentine Receptor, class J</fullName>
    </submittedName>
</protein>
<dbReference type="AlphaFoldDB" id="O01456"/>
<dbReference type="HOGENOM" id="CLU_036335_0_0_1"/>
<dbReference type="RefSeq" id="NP_504884.1">
    <property type="nucleotide sequence ID" value="NM_072483.6"/>
</dbReference>
<feature type="transmembrane region" description="Helical" evidence="1">
    <location>
        <begin position="246"/>
        <end position="271"/>
    </location>
</feature>
<dbReference type="OMA" id="DPLAIIC"/>
<feature type="transmembrane region" description="Helical" evidence="1">
    <location>
        <begin position="95"/>
        <end position="118"/>
    </location>
</feature>
<dbReference type="PaxDb" id="6239-C03G6.3a"/>
<dbReference type="SUPFAM" id="SSF81321">
    <property type="entry name" value="Family A G protein-coupled receptor-like"/>
    <property type="match status" value="1"/>
</dbReference>
<dbReference type="OrthoDB" id="5788320at2759"/>
<dbReference type="IntAct" id="O01456">
    <property type="interactions" value="1"/>
</dbReference>
<dbReference type="InterPro" id="IPR019423">
    <property type="entry name" value="7TM_GPCR_serpentine_rcpt_Srj"/>
</dbReference>
<dbReference type="Pfam" id="PF10319">
    <property type="entry name" value="7TM_GPCR_Srj"/>
    <property type="match status" value="1"/>
</dbReference>
<dbReference type="SMR" id="O01456"/>
<name>O01456_CAEEL</name>
<evidence type="ECO:0000313" key="2">
    <source>
        <dbReference type="EMBL" id="CCD62691.1"/>
    </source>
</evidence>
<reference evidence="2 3" key="1">
    <citation type="journal article" date="1998" name="Science">
        <title>Genome sequence of the nematode C. elegans: a platform for investigating biology.</title>
        <authorList>
            <consortium name="The C. elegans sequencing consortium"/>
            <person name="Sulson J.E."/>
            <person name="Waterston R."/>
        </authorList>
    </citation>
    <scope>NUCLEOTIDE SEQUENCE [LARGE SCALE GENOMIC DNA]</scope>
    <source>
        <strain evidence="2 3">Bristol N2</strain>
    </source>
</reference>
<dbReference type="PANTHER" id="PTHR45907">
    <property type="entry name" value="SERPENTINE RECEPTOR, CLASS J"/>
    <property type="match status" value="1"/>
</dbReference>
<dbReference type="UCSC" id="C03G6.3">
    <property type="organism name" value="c. elegans"/>
</dbReference>
<gene>
    <name evidence="2 4" type="primary">srj-14</name>
    <name evidence="4" type="ORF">C03G6.3</name>
    <name evidence="2" type="ORF">CELE_C03G6.3</name>
</gene>
<dbReference type="eggNOG" id="ENOG502TG5M">
    <property type="taxonomic scope" value="Eukaryota"/>
</dbReference>
<dbReference type="WormBase" id="C03G6.3a">
    <property type="protein sequence ID" value="CE07877"/>
    <property type="gene ID" value="WBGene00005602"/>
    <property type="gene designation" value="srj-14"/>
</dbReference>
<keyword evidence="1" id="KW-1133">Transmembrane helix</keyword>
<keyword evidence="1" id="KW-0812">Transmembrane</keyword>
<dbReference type="PhylomeDB" id="O01456"/>
<feature type="transmembrane region" description="Helical" evidence="1">
    <location>
        <begin position="283"/>
        <end position="305"/>
    </location>
</feature>
<dbReference type="DIP" id="DIP-25639N"/>
<dbReference type="PIR" id="T25498">
    <property type="entry name" value="T25498"/>
</dbReference>